<dbReference type="AlphaFoldDB" id="A0A6A6YVE4"/>
<reference evidence="4" key="2">
    <citation type="submission" date="2020-04" db="EMBL/GenBank/DDBJ databases">
        <authorList>
            <consortium name="NCBI Genome Project"/>
        </authorList>
    </citation>
    <scope>NUCLEOTIDE SEQUENCE</scope>
    <source>
        <strain evidence="4">CBS 304.34</strain>
    </source>
</reference>
<feature type="coiled-coil region" evidence="1">
    <location>
        <begin position="45"/>
        <end position="79"/>
    </location>
</feature>
<dbReference type="OrthoDB" id="10463263at2759"/>
<sequence>MASPPTSLSAAASIFEPFEYCLYCEDPHFGANSPHYTKLHYARKADKLHTENSEKQGLIDELTEKIAKLEEANEGKQKVNMELCKKVIALEKDVHGEMAKELEEERRANLKLRGELDCERSKATVDWAKKPLPKTQTRTGFRLGVHVGRAGMDEWRGRRPGPWLWGL</sequence>
<organism evidence="2">
    <name type="scientific">Mytilinidion resinicola</name>
    <dbReference type="NCBI Taxonomy" id="574789"/>
    <lineage>
        <taxon>Eukaryota</taxon>
        <taxon>Fungi</taxon>
        <taxon>Dikarya</taxon>
        <taxon>Ascomycota</taxon>
        <taxon>Pezizomycotina</taxon>
        <taxon>Dothideomycetes</taxon>
        <taxon>Pleosporomycetidae</taxon>
        <taxon>Mytilinidiales</taxon>
        <taxon>Mytilinidiaceae</taxon>
        <taxon>Mytilinidion</taxon>
    </lineage>
</organism>
<name>A0A6A6YVE4_9PEZI</name>
<keyword evidence="3" id="KW-1185">Reference proteome</keyword>
<reference evidence="2 4" key="1">
    <citation type="journal article" date="2020" name="Stud. Mycol.">
        <title>101 Dothideomycetes genomes: a test case for predicting lifestyles and emergence of pathogens.</title>
        <authorList>
            <person name="Haridas S."/>
            <person name="Albert R."/>
            <person name="Binder M."/>
            <person name="Bloem J."/>
            <person name="Labutti K."/>
            <person name="Salamov A."/>
            <person name="Andreopoulos B."/>
            <person name="Baker S."/>
            <person name="Barry K."/>
            <person name="Bills G."/>
            <person name="Bluhm B."/>
            <person name="Cannon C."/>
            <person name="Castanera R."/>
            <person name="Culley D."/>
            <person name="Daum C."/>
            <person name="Ezra D."/>
            <person name="Gonzalez J."/>
            <person name="Henrissat B."/>
            <person name="Kuo A."/>
            <person name="Liang C."/>
            <person name="Lipzen A."/>
            <person name="Lutzoni F."/>
            <person name="Magnuson J."/>
            <person name="Mondo S."/>
            <person name="Nolan M."/>
            <person name="Ohm R."/>
            <person name="Pangilinan J."/>
            <person name="Park H.-J."/>
            <person name="Ramirez L."/>
            <person name="Alfaro M."/>
            <person name="Sun H."/>
            <person name="Tritt A."/>
            <person name="Yoshinaga Y."/>
            <person name="Zwiers L.-H."/>
            <person name="Turgeon B."/>
            <person name="Goodwin S."/>
            <person name="Spatafora J."/>
            <person name="Crous P."/>
            <person name="Grigoriev I."/>
        </authorList>
    </citation>
    <scope>NUCLEOTIDE SEQUENCE</scope>
    <source>
        <strain evidence="2 4">CBS 304.34</strain>
    </source>
</reference>
<gene>
    <name evidence="2 4" type="ORF">BDZ99DRAFT_272747</name>
</gene>
<reference evidence="4" key="3">
    <citation type="submission" date="2025-04" db="UniProtKB">
        <authorList>
            <consortium name="RefSeq"/>
        </authorList>
    </citation>
    <scope>IDENTIFICATION</scope>
    <source>
        <strain evidence="4">CBS 304.34</strain>
    </source>
</reference>
<evidence type="ECO:0000313" key="2">
    <source>
        <dbReference type="EMBL" id="KAF2812730.1"/>
    </source>
</evidence>
<dbReference type="EMBL" id="MU003697">
    <property type="protein sequence ID" value="KAF2812730.1"/>
    <property type="molecule type" value="Genomic_DNA"/>
</dbReference>
<dbReference type="GeneID" id="54454799"/>
<dbReference type="Proteomes" id="UP000504636">
    <property type="component" value="Unplaced"/>
</dbReference>
<keyword evidence="1" id="KW-0175">Coiled coil</keyword>
<proteinExistence type="predicted"/>
<protein>
    <submittedName>
        <fullName evidence="2 4">Uncharacterized protein</fullName>
    </submittedName>
</protein>
<dbReference type="RefSeq" id="XP_033579694.1">
    <property type="nucleotide sequence ID" value="XM_033713906.1"/>
</dbReference>
<accession>A0A6A6YVE4</accession>
<evidence type="ECO:0000256" key="1">
    <source>
        <dbReference type="SAM" id="Coils"/>
    </source>
</evidence>
<evidence type="ECO:0000313" key="4">
    <source>
        <dbReference type="RefSeq" id="XP_033579694.1"/>
    </source>
</evidence>
<evidence type="ECO:0000313" key="3">
    <source>
        <dbReference type="Proteomes" id="UP000504636"/>
    </source>
</evidence>